<evidence type="ECO:0000313" key="1">
    <source>
        <dbReference type="EMBL" id="QHS93198.1"/>
    </source>
</evidence>
<reference evidence="1" key="1">
    <citation type="journal article" date="2020" name="Nature">
        <title>Giant virus diversity and host interactions through global metagenomics.</title>
        <authorList>
            <person name="Schulz F."/>
            <person name="Roux S."/>
            <person name="Paez-Espino D."/>
            <person name="Jungbluth S."/>
            <person name="Walsh D.A."/>
            <person name="Denef V.J."/>
            <person name="McMahon K.D."/>
            <person name="Konstantinidis K.T."/>
            <person name="Eloe-Fadrosh E.A."/>
            <person name="Kyrpides N.C."/>
            <person name="Woyke T."/>
        </authorList>
    </citation>
    <scope>NUCLEOTIDE SEQUENCE</scope>
    <source>
        <strain evidence="1">GVMAG-M-3300017651-5</strain>
    </source>
</reference>
<name>A0A6C0BP86_9ZZZZ</name>
<accession>A0A6C0BP86</accession>
<proteinExistence type="predicted"/>
<sequence>MIQRGLCHPMLSGRCGNVCYSPHLYRYHIGPMTLRSNNLPNLSEVTLSDLSILRCIQSMRSMRTIILSSFHLQDLFP</sequence>
<protein>
    <submittedName>
        <fullName evidence="1">Uncharacterized protein</fullName>
    </submittedName>
</protein>
<dbReference type="EMBL" id="MN739200">
    <property type="protein sequence ID" value="QHS93198.1"/>
    <property type="molecule type" value="Genomic_DNA"/>
</dbReference>
<dbReference type="AlphaFoldDB" id="A0A6C0BP86"/>
<organism evidence="1">
    <name type="scientific">viral metagenome</name>
    <dbReference type="NCBI Taxonomy" id="1070528"/>
    <lineage>
        <taxon>unclassified sequences</taxon>
        <taxon>metagenomes</taxon>
        <taxon>organismal metagenomes</taxon>
    </lineage>
</organism>